<comment type="similarity">
    <text evidence="2">Belongs to the peptidase C19 family.</text>
</comment>
<evidence type="ECO:0000256" key="9">
    <source>
        <dbReference type="SAM" id="Phobius"/>
    </source>
</evidence>
<feature type="compositionally biased region" description="Basic and acidic residues" evidence="8">
    <location>
        <begin position="260"/>
        <end position="271"/>
    </location>
</feature>
<reference evidence="11 12" key="1">
    <citation type="journal article" date="2013" name="Curr. Biol.">
        <title>The Genome of the Foraminiferan Reticulomyxa filosa.</title>
        <authorList>
            <person name="Glockner G."/>
            <person name="Hulsmann N."/>
            <person name="Schleicher M."/>
            <person name="Noegel A.A."/>
            <person name="Eichinger L."/>
            <person name="Gallinger C."/>
            <person name="Pawlowski J."/>
            <person name="Sierra R."/>
            <person name="Euteneuer U."/>
            <person name="Pillet L."/>
            <person name="Moustafa A."/>
            <person name="Platzer M."/>
            <person name="Groth M."/>
            <person name="Szafranski K."/>
            <person name="Schliwa M."/>
        </authorList>
    </citation>
    <scope>NUCLEOTIDE SEQUENCE [LARGE SCALE GENOMIC DNA]</scope>
</reference>
<dbReference type="GO" id="GO:0005829">
    <property type="term" value="C:cytosol"/>
    <property type="evidence" value="ECO:0007669"/>
    <property type="project" value="TreeGrafter"/>
</dbReference>
<evidence type="ECO:0000256" key="2">
    <source>
        <dbReference type="ARBA" id="ARBA00009085"/>
    </source>
</evidence>
<evidence type="ECO:0000256" key="1">
    <source>
        <dbReference type="ARBA" id="ARBA00000707"/>
    </source>
</evidence>
<keyword evidence="12" id="KW-1185">Reference proteome</keyword>
<comment type="catalytic activity">
    <reaction evidence="1">
        <text>Thiol-dependent hydrolysis of ester, thioester, amide, peptide and isopeptide bonds formed by the C-terminal Gly of ubiquitin (a 76-residue protein attached to proteins as an intracellular targeting signal).</text>
        <dbReference type="EC" id="3.4.19.12"/>
    </reaction>
</comment>
<feature type="compositionally biased region" description="Pro residues" evidence="8">
    <location>
        <begin position="139"/>
        <end position="156"/>
    </location>
</feature>
<evidence type="ECO:0000256" key="6">
    <source>
        <dbReference type="ARBA" id="ARBA00022801"/>
    </source>
</evidence>
<keyword evidence="5" id="KW-0833">Ubl conjugation pathway</keyword>
<dbReference type="PANTHER" id="PTHR24006:SF888">
    <property type="entry name" value="UBIQUITIN CARBOXYL-TERMINAL HYDROLASE 30"/>
    <property type="match status" value="1"/>
</dbReference>
<dbReference type="GO" id="GO:0005634">
    <property type="term" value="C:nucleus"/>
    <property type="evidence" value="ECO:0007669"/>
    <property type="project" value="TreeGrafter"/>
</dbReference>
<evidence type="ECO:0000256" key="7">
    <source>
        <dbReference type="ARBA" id="ARBA00022807"/>
    </source>
</evidence>
<dbReference type="Pfam" id="PF00443">
    <property type="entry name" value="UCH"/>
    <property type="match status" value="1"/>
</dbReference>
<keyword evidence="4" id="KW-0645">Protease</keyword>
<dbReference type="AlphaFoldDB" id="X6NLM0"/>
<dbReference type="InterPro" id="IPR001394">
    <property type="entry name" value="Peptidase_C19_UCH"/>
</dbReference>
<dbReference type="InterPro" id="IPR038765">
    <property type="entry name" value="Papain-like_cys_pep_sf"/>
</dbReference>
<dbReference type="Proteomes" id="UP000023152">
    <property type="component" value="Unassembled WGS sequence"/>
</dbReference>
<dbReference type="GO" id="GO:0006508">
    <property type="term" value="P:proteolysis"/>
    <property type="evidence" value="ECO:0007669"/>
    <property type="project" value="UniProtKB-KW"/>
</dbReference>
<evidence type="ECO:0000313" key="12">
    <source>
        <dbReference type="Proteomes" id="UP000023152"/>
    </source>
</evidence>
<dbReference type="EMBL" id="ASPP01007624">
    <property type="protein sequence ID" value="ETO26808.1"/>
    <property type="molecule type" value="Genomic_DNA"/>
</dbReference>
<accession>X6NLM0</accession>
<dbReference type="PANTHER" id="PTHR24006">
    <property type="entry name" value="UBIQUITIN CARBOXYL-TERMINAL HYDROLASE"/>
    <property type="match status" value="1"/>
</dbReference>
<dbReference type="GO" id="GO:0016579">
    <property type="term" value="P:protein deubiquitination"/>
    <property type="evidence" value="ECO:0007669"/>
    <property type="project" value="InterPro"/>
</dbReference>
<dbReference type="EC" id="3.4.19.12" evidence="3"/>
<keyword evidence="9" id="KW-1133">Transmembrane helix</keyword>
<keyword evidence="7" id="KW-0788">Thiol protease</keyword>
<dbReference type="GO" id="GO:0004843">
    <property type="term" value="F:cysteine-type deubiquitinase activity"/>
    <property type="evidence" value="ECO:0007669"/>
    <property type="project" value="UniProtKB-EC"/>
</dbReference>
<dbReference type="InterPro" id="IPR050164">
    <property type="entry name" value="Peptidase_C19"/>
</dbReference>
<evidence type="ECO:0000259" key="10">
    <source>
        <dbReference type="PROSITE" id="PS50235"/>
    </source>
</evidence>
<feature type="domain" description="USP" evidence="10">
    <location>
        <begin position="1"/>
        <end position="468"/>
    </location>
</feature>
<dbReference type="Gene3D" id="3.90.70.10">
    <property type="entry name" value="Cysteine proteinases"/>
    <property type="match status" value="2"/>
</dbReference>
<comment type="caution">
    <text evidence="11">The sequence shown here is derived from an EMBL/GenBank/DDBJ whole genome shotgun (WGS) entry which is preliminary data.</text>
</comment>
<feature type="transmembrane region" description="Helical" evidence="9">
    <location>
        <begin position="437"/>
        <end position="452"/>
    </location>
</feature>
<dbReference type="PROSITE" id="PS00973">
    <property type="entry name" value="USP_2"/>
    <property type="match status" value="1"/>
</dbReference>
<evidence type="ECO:0000313" key="11">
    <source>
        <dbReference type="EMBL" id="ETO26808.1"/>
    </source>
</evidence>
<organism evidence="11 12">
    <name type="scientific">Reticulomyxa filosa</name>
    <dbReference type="NCBI Taxonomy" id="46433"/>
    <lineage>
        <taxon>Eukaryota</taxon>
        <taxon>Sar</taxon>
        <taxon>Rhizaria</taxon>
        <taxon>Retaria</taxon>
        <taxon>Foraminifera</taxon>
        <taxon>Monothalamids</taxon>
        <taxon>Reticulomyxidae</taxon>
        <taxon>Reticulomyxa</taxon>
    </lineage>
</organism>
<keyword evidence="9" id="KW-0812">Transmembrane</keyword>
<evidence type="ECO:0000256" key="3">
    <source>
        <dbReference type="ARBA" id="ARBA00012759"/>
    </source>
</evidence>
<evidence type="ECO:0000256" key="4">
    <source>
        <dbReference type="ARBA" id="ARBA00022670"/>
    </source>
</evidence>
<dbReference type="InterPro" id="IPR018200">
    <property type="entry name" value="USP_CS"/>
</dbReference>
<feature type="region of interest" description="Disordered" evidence="8">
    <location>
        <begin position="122"/>
        <end position="165"/>
    </location>
</feature>
<dbReference type="InterPro" id="IPR028889">
    <property type="entry name" value="USP"/>
</dbReference>
<dbReference type="PROSITE" id="PS50235">
    <property type="entry name" value="USP_3"/>
    <property type="match status" value="1"/>
</dbReference>
<protein>
    <recommendedName>
        <fullName evidence="3">ubiquitinyl hydrolase 1</fullName>
        <ecNumber evidence="3">3.4.19.12</ecNumber>
    </recommendedName>
</protein>
<evidence type="ECO:0000256" key="8">
    <source>
        <dbReference type="SAM" id="MobiDB-lite"/>
    </source>
</evidence>
<gene>
    <name evidence="11" type="ORF">RFI_10326</name>
</gene>
<dbReference type="SUPFAM" id="SSF54001">
    <property type="entry name" value="Cysteine proteinases"/>
    <property type="match status" value="1"/>
</dbReference>
<feature type="region of interest" description="Disordered" evidence="8">
    <location>
        <begin position="236"/>
        <end position="292"/>
    </location>
</feature>
<name>X6NLM0_RETFI</name>
<feature type="compositionally biased region" description="Acidic residues" evidence="8">
    <location>
        <begin position="280"/>
        <end position="289"/>
    </location>
</feature>
<keyword evidence="6" id="KW-0378">Hydrolase</keyword>
<proteinExistence type="inferred from homology"/>
<sequence>MESADIKEFAKANRMLKNEICPYYRKQYHMGNDARTNEWHSQVSQTSTHDHTSIDKYKMLTIIDDVFEGQIESIVTCQVCSNSSRTTEEVFDLSLPISAPVQEAFVPQTRFALAKSSNKGWKVTKGSKRNKKYSREKTPTPPPPPPPPPEPSPPPVAKSKPSSPRGFERLKGNCSIFDCLAAFTDAELLHGSNKYQCRDCTIAKLKREFHLKQEKNSSESKEKETVVKVEVEVEEAKVDGNNDNGEATNDKEKKYKKKQSKDLLKEKEQKDASSSNVPSENEDGNDTNNDEAKEKDLSDLIHKENLKQHQSLLSAEDRYVMKRLKELPTLEKCNATKRLLISKPPKVLTLHLKRFEQRGHRLNKVSKSVRFPLHLDISPFLTDNAKTQFAKQTTEGSDNVTYRCMYQLYGVVVHLGGMGGGHYISYTHKDRTNVNNFLYYYTLLFQFYFFLHKKKKKKKTPKSLIKII</sequence>
<dbReference type="OrthoDB" id="2020758at2759"/>
<keyword evidence="9" id="KW-0472">Membrane</keyword>
<evidence type="ECO:0000256" key="5">
    <source>
        <dbReference type="ARBA" id="ARBA00022786"/>
    </source>
</evidence>